<evidence type="ECO:0000256" key="4">
    <source>
        <dbReference type="ARBA" id="ARBA00023002"/>
    </source>
</evidence>
<dbReference type="GO" id="GO:0008199">
    <property type="term" value="F:ferric iron binding"/>
    <property type="evidence" value="ECO:0007669"/>
    <property type="project" value="InterPro"/>
</dbReference>
<dbReference type="Pfam" id="PF00210">
    <property type="entry name" value="Ferritin"/>
    <property type="match status" value="1"/>
</dbReference>
<evidence type="ECO:0000256" key="8">
    <source>
        <dbReference type="RuleBase" id="RU361145"/>
    </source>
</evidence>
<dbReference type="InterPro" id="IPR041719">
    <property type="entry name" value="Ferritin_prok"/>
</dbReference>
<dbReference type="GO" id="GO:0008198">
    <property type="term" value="F:ferrous iron binding"/>
    <property type="evidence" value="ECO:0007669"/>
    <property type="project" value="TreeGrafter"/>
</dbReference>
<feature type="binding site" evidence="7">
    <location>
        <position position="62"/>
    </location>
    <ligand>
        <name>Fe cation</name>
        <dbReference type="ChEBI" id="CHEBI:24875"/>
        <label>1</label>
    </ligand>
</feature>
<dbReference type="RefSeq" id="WP_009194583.1">
    <property type="nucleotide sequence ID" value="NZ_AODQ01000020.1"/>
</dbReference>
<name>M7N8S4_9BACT</name>
<gene>
    <name evidence="10" type="primary">ftnA</name>
    <name evidence="10" type="ORF">ADICEAN_01183</name>
</gene>
<evidence type="ECO:0000313" key="11">
    <source>
        <dbReference type="Proteomes" id="UP000011910"/>
    </source>
</evidence>
<accession>M7N8S4</accession>
<dbReference type="InterPro" id="IPR012347">
    <property type="entry name" value="Ferritin-like"/>
</dbReference>
<dbReference type="GO" id="GO:0006826">
    <property type="term" value="P:iron ion transport"/>
    <property type="evidence" value="ECO:0007669"/>
    <property type="project" value="InterPro"/>
</dbReference>
<reference evidence="10 11" key="1">
    <citation type="journal article" date="2013" name="Genome Announc.">
        <title>Draft Genome Sequence of Cesiribacter andamanensis Strain AMV16T, Isolated from a Soil Sample from a Mud Volcano in the Andaman Islands, India.</title>
        <authorList>
            <person name="Shivaji S."/>
            <person name="Ara S."/>
            <person name="Begum Z."/>
            <person name="Srinivas T.N."/>
            <person name="Singh A."/>
            <person name="Kumar Pinnaka A."/>
        </authorList>
    </citation>
    <scope>NUCLEOTIDE SEQUENCE [LARGE SCALE GENOMIC DNA]</scope>
    <source>
        <strain evidence="10 11">AMV16</strain>
    </source>
</reference>
<dbReference type="GO" id="GO:0005737">
    <property type="term" value="C:cytoplasm"/>
    <property type="evidence" value="ECO:0007669"/>
    <property type="project" value="UniProtKB-SubCell"/>
</dbReference>
<comment type="function">
    <text evidence="8">Iron-storage protein.</text>
</comment>
<comment type="catalytic activity">
    <reaction evidence="8">
        <text>4 Fe(2+) + O2 + 6 H2O = 4 iron(III) oxide-hydroxide + 12 H(+)</text>
        <dbReference type="Rhea" id="RHEA:11972"/>
        <dbReference type="ChEBI" id="CHEBI:15377"/>
        <dbReference type="ChEBI" id="CHEBI:15378"/>
        <dbReference type="ChEBI" id="CHEBI:15379"/>
        <dbReference type="ChEBI" id="CHEBI:29033"/>
        <dbReference type="ChEBI" id="CHEBI:78619"/>
        <dbReference type="EC" id="1.16.3.2"/>
    </reaction>
</comment>
<dbReference type="FunFam" id="1.20.1260.10:FF:000001">
    <property type="entry name" value="Non-heme ferritin"/>
    <property type="match status" value="1"/>
</dbReference>
<dbReference type="InterPro" id="IPR008331">
    <property type="entry name" value="Ferritin_DPS_dom"/>
</dbReference>
<dbReference type="CDD" id="cd01055">
    <property type="entry name" value="Nonheme_Ferritin"/>
    <property type="match status" value="1"/>
</dbReference>
<dbReference type="Gene3D" id="1.20.1260.10">
    <property type="match status" value="1"/>
</dbReference>
<feature type="binding site" evidence="7">
    <location>
        <position position="103"/>
    </location>
    <ligand>
        <name>Fe cation</name>
        <dbReference type="ChEBI" id="CHEBI:24875"/>
        <label>1</label>
    </ligand>
</feature>
<dbReference type="eggNOG" id="COG1528">
    <property type="taxonomic scope" value="Bacteria"/>
</dbReference>
<dbReference type="EC" id="1.16.3.2" evidence="8"/>
<dbReference type="STRING" id="1279009.ADICEAN_01183"/>
<proteinExistence type="inferred from homology"/>
<evidence type="ECO:0000256" key="7">
    <source>
        <dbReference type="PIRSR" id="PIRSR601519-1"/>
    </source>
</evidence>
<feature type="binding site" evidence="7">
    <location>
        <position position="26"/>
    </location>
    <ligand>
        <name>Fe cation</name>
        <dbReference type="ChEBI" id="CHEBI:24875"/>
        <label>1</label>
    </ligand>
</feature>
<dbReference type="PANTHER" id="PTHR11431:SF127">
    <property type="entry name" value="BACTERIAL NON-HEME FERRITIN"/>
    <property type="match status" value="1"/>
</dbReference>
<dbReference type="AlphaFoldDB" id="M7N8S4"/>
<dbReference type="GO" id="GO:0006879">
    <property type="term" value="P:intracellular iron ion homeostasis"/>
    <property type="evidence" value="ECO:0007669"/>
    <property type="project" value="UniProtKB-KW"/>
</dbReference>
<keyword evidence="2 8" id="KW-0409">Iron storage</keyword>
<feature type="binding site" evidence="7">
    <location>
        <position position="136"/>
    </location>
    <ligand>
        <name>Fe cation</name>
        <dbReference type="ChEBI" id="CHEBI:24875"/>
        <label>1</label>
    </ligand>
</feature>
<protein>
    <recommendedName>
        <fullName evidence="8">Ferritin</fullName>
        <ecNumber evidence="8">1.16.3.2</ecNumber>
    </recommendedName>
</protein>
<evidence type="ECO:0000256" key="1">
    <source>
        <dbReference type="ARBA" id="ARBA00006950"/>
    </source>
</evidence>
<dbReference type="PROSITE" id="PS50905">
    <property type="entry name" value="FERRITIN_LIKE"/>
    <property type="match status" value="1"/>
</dbReference>
<evidence type="ECO:0000256" key="6">
    <source>
        <dbReference type="ARBA" id="ARBA00054546"/>
    </source>
</evidence>
<dbReference type="PATRIC" id="fig|1279009.4.peg.1192"/>
<evidence type="ECO:0000256" key="3">
    <source>
        <dbReference type="ARBA" id="ARBA00022723"/>
    </source>
</evidence>
<keyword evidence="8" id="KW-0963">Cytoplasm</keyword>
<dbReference type="Proteomes" id="UP000011910">
    <property type="component" value="Unassembled WGS sequence"/>
</dbReference>
<evidence type="ECO:0000256" key="5">
    <source>
        <dbReference type="ARBA" id="ARBA00023004"/>
    </source>
</evidence>
<evidence type="ECO:0000256" key="2">
    <source>
        <dbReference type="ARBA" id="ARBA00022434"/>
    </source>
</evidence>
<organism evidence="10 11">
    <name type="scientific">Cesiribacter andamanensis AMV16</name>
    <dbReference type="NCBI Taxonomy" id="1279009"/>
    <lineage>
        <taxon>Bacteria</taxon>
        <taxon>Pseudomonadati</taxon>
        <taxon>Bacteroidota</taxon>
        <taxon>Cytophagia</taxon>
        <taxon>Cytophagales</taxon>
        <taxon>Cesiribacteraceae</taxon>
        <taxon>Cesiribacter</taxon>
    </lineage>
</organism>
<comment type="subcellular location">
    <subcellularLocation>
        <location evidence="8">Cytoplasm</location>
    </subcellularLocation>
</comment>
<dbReference type="InterPro" id="IPR001519">
    <property type="entry name" value="Ferritin"/>
</dbReference>
<sequence length="178" mass="20672">MKDLLRLRTSLSEEIETALNEQIKREAHSSAIYLAMGSWCDRHGFDNSATFFYKQSDEERSHMLRIFKYVTDLGGHALSPEVTNIQQEYDSFRAVFEQALEQEIAITQSINRIVGKCHQVQDYTTVTFLQWFLKEQIEEEYIARRALELFEVIGEEGVGQYMIDKQIAKLSYDGDVAE</sequence>
<comment type="caution">
    <text evidence="10">The sequence shown here is derived from an EMBL/GenBank/DDBJ whole genome shotgun (WGS) entry which is preliminary data.</text>
</comment>
<evidence type="ECO:0000313" key="10">
    <source>
        <dbReference type="EMBL" id="EMR03662.1"/>
    </source>
</evidence>
<keyword evidence="11" id="KW-1185">Reference proteome</keyword>
<keyword evidence="5 7" id="KW-0408">Iron</keyword>
<keyword evidence="4 10" id="KW-0560">Oxidoreductase</keyword>
<dbReference type="SUPFAM" id="SSF47240">
    <property type="entry name" value="Ferritin-like"/>
    <property type="match status" value="1"/>
</dbReference>
<evidence type="ECO:0000259" key="9">
    <source>
        <dbReference type="PROSITE" id="PS50905"/>
    </source>
</evidence>
<feature type="domain" description="Ferritin-like diiron" evidence="9">
    <location>
        <begin position="9"/>
        <end position="154"/>
    </location>
</feature>
<comment type="similarity">
    <text evidence="1 8">Belongs to the ferritin family. Prokaryotic subfamily.</text>
</comment>
<dbReference type="GO" id="GO:0016491">
    <property type="term" value="F:oxidoreductase activity"/>
    <property type="evidence" value="ECO:0007669"/>
    <property type="project" value="UniProtKB-KW"/>
</dbReference>
<keyword evidence="3 7" id="KW-0479">Metal-binding</keyword>
<dbReference type="EMBL" id="AODQ01000020">
    <property type="protein sequence ID" value="EMR03662.1"/>
    <property type="molecule type" value="Genomic_DNA"/>
</dbReference>
<feature type="binding site" evidence="7">
    <location>
        <position position="59"/>
    </location>
    <ligand>
        <name>Fe cation</name>
        <dbReference type="ChEBI" id="CHEBI:24875"/>
        <label>1</label>
    </ligand>
</feature>
<dbReference type="OrthoDB" id="9801481at2"/>
<dbReference type="PANTHER" id="PTHR11431">
    <property type="entry name" value="FERRITIN"/>
    <property type="match status" value="1"/>
</dbReference>
<dbReference type="GO" id="GO:0042802">
    <property type="term" value="F:identical protein binding"/>
    <property type="evidence" value="ECO:0007669"/>
    <property type="project" value="UniProtKB-ARBA"/>
</dbReference>
<dbReference type="InterPro" id="IPR009040">
    <property type="entry name" value="Ferritin-like_diiron"/>
</dbReference>
<comment type="function">
    <text evidence="6">May alleviate iron toxicity in the presence of oxygen.</text>
</comment>
<dbReference type="InterPro" id="IPR009078">
    <property type="entry name" value="Ferritin-like_SF"/>
</dbReference>